<dbReference type="Gene3D" id="3.40.50.720">
    <property type="entry name" value="NAD(P)-binding Rossmann-like Domain"/>
    <property type="match status" value="1"/>
</dbReference>
<dbReference type="InterPro" id="IPR036291">
    <property type="entry name" value="NAD(P)-bd_dom_sf"/>
</dbReference>
<dbReference type="PRINTS" id="PR00081">
    <property type="entry name" value="GDHRDH"/>
</dbReference>
<dbReference type="RefSeq" id="WP_127048002.1">
    <property type="nucleotide sequence ID" value="NZ_RZGZ01000002.1"/>
</dbReference>
<evidence type="ECO:0000256" key="4">
    <source>
        <dbReference type="SAM" id="MobiDB-lite"/>
    </source>
</evidence>
<comment type="similarity">
    <text evidence="1 3">Belongs to the short-chain dehydrogenases/reductases (SDR) family.</text>
</comment>
<evidence type="ECO:0000256" key="3">
    <source>
        <dbReference type="RuleBase" id="RU000363"/>
    </source>
</evidence>
<dbReference type="CDD" id="cd05233">
    <property type="entry name" value="SDR_c"/>
    <property type="match status" value="1"/>
</dbReference>
<dbReference type="Pfam" id="PF00106">
    <property type="entry name" value="adh_short"/>
    <property type="match status" value="1"/>
</dbReference>
<gene>
    <name evidence="6" type="ORF">ELQ94_05470</name>
</gene>
<evidence type="ECO:0000259" key="5">
    <source>
        <dbReference type="SMART" id="SM00822"/>
    </source>
</evidence>
<keyword evidence="2" id="KW-0560">Oxidoreductase</keyword>
<dbReference type="EMBL" id="RZGZ01000002">
    <property type="protein sequence ID" value="RUR00985.1"/>
    <property type="molecule type" value="Genomic_DNA"/>
</dbReference>
<reference evidence="6 7" key="1">
    <citation type="submission" date="2018-12" db="EMBL/GenBank/DDBJ databases">
        <authorList>
            <person name="Li F."/>
        </authorList>
    </citation>
    <scope>NUCLEOTIDE SEQUENCE [LARGE SCALE GENOMIC DNA]</scope>
    <source>
        <strain evidence="6 7">EGI 6500705</strain>
    </source>
</reference>
<dbReference type="OrthoDB" id="9797538at2"/>
<dbReference type="InterPro" id="IPR002347">
    <property type="entry name" value="SDR_fam"/>
</dbReference>
<dbReference type="Proteomes" id="UP000274909">
    <property type="component" value="Unassembled WGS sequence"/>
</dbReference>
<dbReference type="PANTHER" id="PTHR44196:SF2">
    <property type="entry name" value="SHORT-CHAIN DEHYDROGENASE-RELATED"/>
    <property type="match status" value="1"/>
</dbReference>
<proteinExistence type="inferred from homology"/>
<dbReference type="PIRSF" id="PIRSF000126">
    <property type="entry name" value="11-beta-HSD1"/>
    <property type="match status" value="1"/>
</dbReference>
<dbReference type="GO" id="GO:0016491">
    <property type="term" value="F:oxidoreductase activity"/>
    <property type="evidence" value="ECO:0007669"/>
    <property type="project" value="UniProtKB-KW"/>
</dbReference>
<dbReference type="PRINTS" id="PR00080">
    <property type="entry name" value="SDRFAMILY"/>
</dbReference>
<dbReference type="AlphaFoldDB" id="A0A433JSL9"/>
<comment type="caution">
    <text evidence="6">The sequence shown here is derived from an EMBL/GenBank/DDBJ whole genome shotgun (WGS) entry which is preliminary data.</text>
</comment>
<evidence type="ECO:0000256" key="1">
    <source>
        <dbReference type="ARBA" id="ARBA00006484"/>
    </source>
</evidence>
<name>A0A433JSL9_9MICO</name>
<dbReference type="SUPFAM" id="SSF51735">
    <property type="entry name" value="NAD(P)-binding Rossmann-fold domains"/>
    <property type="match status" value="1"/>
</dbReference>
<feature type="region of interest" description="Disordered" evidence="4">
    <location>
        <begin position="261"/>
        <end position="280"/>
    </location>
</feature>
<keyword evidence="7" id="KW-1185">Reference proteome</keyword>
<dbReference type="InterPro" id="IPR057326">
    <property type="entry name" value="KR_dom"/>
</dbReference>
<dbReference type="PANTHER" id="PTHR44196">
    <property type="entry name" value="DEHYDROGENASE/REDUCTASE SDR FAMILY MEMBER 7B"/>
    <property type="match status" value="1"/>
</dbReference>
<accession>A0A433JSL9</accession>
<dbReference type="SMART" id="SM00822">
    <property type="entry name" value="PKS_KR"/>
    <property type="match status" value="1"/>
</dbReference>
<organism evidence="6 7">
    <name type="scientific">Labedella endophytica</name>
    <dbReference type="NCBI Taxonomy" id="1523160"/>
    <lineage>
        <taxon>Bacteria</taxon>
        <taxon>Bacillati</taxon>
        <taxon>Actinomycetota</taxon>
        <taxon>Actinomycetes</taxon>
        <taxon>Micrococcales</taxon>
        <taxon>Microbacteriaceae</taxon>
        <taxon>Labedella</taxon>
    </lineage>
</organism>
<evidence type="ECO:0000313" key="7">
    <source>
        <dbReference type="Proteomes" id="UP000274909"/>
    </source>
</evidence>
<evidence type="ECO:0000256" key="2">
    <source>
        <dbReference type="ARBA" id="ARBA00023002"/>
    </source>
</evidence>
<dbReference type="GO" id="GO:0016020">
    <property type="term" value="C:membrane"/>
    <property type="evidence" value="ECO:0007669"/>
    <property type="project" value="TreeGrafter"/>
</dbReference>
<feature type="domain" description="Ketoreductase" evidence="5">
    <location>
        <begin position="9"/>
        <end position="189"/>
    </location>
</feature>
<protein>
    <submittedName>
        <fullName evidence="6">SDR family oxidoreductase</fullName>
    </submittedName>
</protein>
<evidence type="ECO:0000313" key="6">
    <source>
        <dbReference type="EMBL" id="RUR00985.1"/>
    </source>
</evidence>
<sequence>MPALDYADHTILITGASSGIGASFARALARRGSDLVLVARREDRLRALAAELEQAHGVTVTAIAQDLGSPSAGTDLASAIAAAGRRVTGVINNAGFGTFGDFIDEAPGRLSQEIAVDIHAPVQISSAFLPGMVAAGDGFLINVASMAAYTPTPRMAVYGGAKAFVLSFTESVWAETRSSGVTVFALSPGATSTEFNAVVGTDDATAGARMRTADDVVSTALSHLESRNPGPSVIDGFSNRLSANLGRVLSRRSIAALMHRLTDPARRTRSTSDVPRLSTP</sequence>